<feature type="domain" description="Reverse transcriptase" evidence="1">
    <location>
        <begin position="1"/>
        <end position="105"/>
    </location>
</feature>
<proteinExistence type="predicted"/>
<accession>A0A232EP15</accession>
<protein>
    <recommendedName>
        <fullName evidence="1">Reverse transcriptase domain-containing protein</fullName>
    </recommendedName>
</protein>
<organism evidence="2 3">
    <name type="scientific">Trichomalopsis sarcophagae</name>
    <dbReference type="NCBI Taxonomy" id="543379"/>
    <lineage>
        <taxon>Eukaryota</taxon>
        <taxon>Metazoa</taxon>
        <taxon>Ecdysozoa</taxon>
        <taxon>Arthropoda</taxon>
        <taxon>Hexapoda</taxon>
        <taxon>Insecta</taxon>
        <taxon>Pterygota</taxon>
        <taxon>Neoptera</taxon>
        <taxon>Endopterygota</taxon>
        <taxon>Hymenoptera</taxon>
        <taxon>Apocrita</taxon>
        <taxon>Proctotrupomorpha</taxon>
        <taxon>Chalcidoidea</taxon>
        <taxon>Pteromalidae</taxon>
        <taxon>Pteromalinae</taxon>
        <taxon>Trichomalopsis</taxon>
    </lineage>
</organism>
<dbReference type="EMBL" id="NNAY01003039">
    <property type="protein sequence ID" value="OXU20072.1"/>
    <property type="molecule type" value="Genomic_DNA"/>
</dbReference>
<dbReference type="AlphaFoldDB" id="A0A232EP15"/>
<dbReference type="Proteomes" id="UP000215335">
    <property type="component" value="Unassembled WGS sequence"/>
</dbReference>
<sequence>MDDSLYTILDLSDFSKAFDRILHQLLIHKLRPLNVTDHTLKRFTSYLADRCQTVADKGGTISDWISTSVGVPQGSVLGLLLFPIFINDLPQVLRFSRHMIYADDT</sequence>
<evidence type="ECO:0000313" key="2">
    <source>
        <dbReference type="EMBL" id="OXU20072.1"/>
    </source>
</evidence>
<dbReference type="PROSITE" id="PS50878">
    <property type="entry name" value="RT_POL"/>
    <property type="match status" value="1"/>
</dbReference>
<name>A0A232EP15_9HYME</name>
<dbReference type="InterPro" id="IPR000477">
    <property type="entry name" value="RT_dom"/>
</dbReference>
<dbReference type="OrthoDB" id="7698353at2759"/>
<reference evidence="2 3" key="1">
    <citation type="journal article" date="2017" name="Curr. Biol.">
        <title>The Evolution of Venom by Co-option of Single-Copy Genes.</title>
        <authorList>
            <person name="Martinson E.O."/>
            <person name="Mrinalini"/>
            <person name="Kelkar Y.D."/>
            <person name="Chang C.H."/>
            <person name="Werren J.H."/>
        </authorList>
    </citation>
    <scope>NUCLEOTIDE SEQUENCE [LARGE SCALE GENOMIC DNA]</scope>
    <source>
        <strain evidence="2 3">Alberta</strain>
        <tissue evidence="2">Whole body</tissue>
    </source>
</reference>
<dbReference type="PANTHER" id="PTHR33332">
    <property type="entry name" value="REVERSE TRANSCRIPTASE DOMAIN-CONTAINING PROTEIN"/>
    <property type="match status" value="1"/>
</dbReference>
<comment type="caution">
    <text evidence="2">The sequence shown here is derived from an EMBL/GenBank/DDBJ whole genome shotgun (WGS) entry which is preliminary data.</text>
</comment>
<gene>
    <name evidence="2" type="ORF">TSAR_009818</name>
</gene>
<keyword evidence="3" id="KW-1185">Reference proteome</keyword>
<evidence type="ECO:0000259" key="1">
    <source>
        <dbReference type="PROSITE" id="PS50878"/>
    </source>
</evidence>
<dbReference type="Pfam" id="PF00078">
    <property type="entry name" value="RVT_1"/>
    <property type="match status" value="1"/>
</dbReference>
<evidence type="ECO:0000313" key="3">
    <source>
        <dbReference type="Proteomes" id="UP000215335"/>
    </source>
</evidence>
<dbReference type="STRING" id="543379.A0A232EP15"/>